<evidence type="ECO:0000313" key="1">
    <source>
        <dbReference type="EMBL" id="EDN98169.1"/>
    </source>
</evidence>
<dbReference type="AlphaFoldDB" id="A7F5Z8"/>
<evidence type="ECO:0000313" key="2">
    <source>
        <dbReference type="Proteomes" id="UP000001312"/>
    </source>
</evidence>
<keyword evidence="2" id="KW-1185">Reference proteome</keyword>
<sequence>MLNILFTRCEEVYRACTQMIITPRIIPLLGCAVEQNK</sequence>
<gene>
    <name evidence="1" type="ORF">SS1G_13026</name>
</gene>
<name>A7F5Z8_SCLS1</name>
<protein>
    <submittedName>
        <fullName evidence="1">Uncharacterized protein</fullName>
    </submittedName>
</protein>
<dbReference type="KEGG" id="ssl:SS1G_13026"/>
<organism evidence="1 2">
    <name type="scientific">Sclerotinia sclerotiorum (strain ATCC 18683 / 1980 / Ss-1)</name>
    <name type="common">White mold</name>
    <name type="synonym">Whetzelinia sclerotiorum</name>
    <dbReference type="NCBI Taxonomy" id="665079"/>
    <lineage>
        <taxon>Eukaryota</taxon>
        <taxon>Fungi</taxon>
        <taxon>Dikarya</taxon>
        <taxon>Ascomycota</taxon>
        <taxon>Pezizomycotina</taxon>
        <taxon>Leotiomycetes</taxon>
        <taxon>Helotiales</taxon>
        <taxon>Sclerotiniaceae</taxon>
        <taxon>Sclerotinia</taxon>
    </lineage>
</organism>
<reference evidence="2" key="1">
    <citation type="journal article" date="2011" name="PLoS Genet.">
        <title>Genomic analysis of the necrotrophic fungal pathogens Sclerotinia sclerotiorum and Botrytis cinerea.</title>
        <authorList>
            <person name="Amselem J."/>
            <person name="Cuomo C.A."/>
            <person name="van Kan J.A."/>
            <person name="Viaud M."/>
            <person name="Benito E.P."/>
            <person name="Couloux A."/>
            <person name="Coutinho P.M."/>
            <person name="de Vries R.P."/>
            <person name="Dyer P.S."/>
            <person name="Fillinger S."/>
            <person name="Fournier E."/>
            <person name="Gout L."/>
            <person name="Hahn M."/>
            <person name="Kohn L."/>
            <person name="Lapalu N."/>
            <person name="Plummer K.M."/>
            <person name="Pradier J.M."/>
            <person name="Quevillon E."/>
            <person name="Sharon A."/>
            <person name="Simon A."/>
            <person name="ten Have A."/>
            <person name="Tudzynski B."/>
            <person name="Tudzynski P."/>
            <person name="Wincker P."/>
            <person name="Andrew M."/>
            <person name="Anthouard V."/>
            <person name="Beever R.E."/>
            <person name="Beffa R."/>
            <person name="Benoit I."/>
            <person name="Bouzid O."/>
            <person name="Brault B."/>
            <person name="Chen Z."/>
            <person name="Choquer M."/>
            <person name="Collemare J."/>
            <person name="Cotton P."/>
            <person name="Danchin E.G."/>
            <person name="Da Silva C."/>
            <person name="Gautier A."/>
            <person name="Giraud C."/>
            <person name="Giraud T."/>
            <person name="Gonzalez C."/>
            <person name="Grossetete S."/>
            <person name="Guldener U."/>
            <person name="Henrissat B."/>
            <person name="Howlett B.J."/>
            <person name="Kodira C."/>
            <person name="Kretschmer M."/>
            <person name="Lappartient A."/>
            <person name="Leroch M."/>
            <person name="Levis C."/>
            <person name="Mauceli E."/>
            <person name="Neuveglise C."/>
            <person name="Oeser B."/>
            <person name="Pearson M."/>
            <person name="Poulain J."/>
            <person name="Poussereau N."/>
            <person name="Quesneville H."/>
            <person name="Rascle C."/>
            <person name="Schumacher J."/>
            <person name="Segurens B."/>
            <person name="Sexton A."/>
            <person name="Silva E."/>
            <person name="Sirven C."/>
            <person name="Soanes D.M."/>
            <person name="Talbot N.J."/>
            <person name="Templeton M."/>
            <person name="Yandava C."/>
            <person name="Yarden O."/>
            <person name="Zeng Q."/>
            <person name="Rollins J.A."/>
            <person name="Lebrun M.H."/>
            <person name="Dickman M."/>
        </authorList>
    </citation>
    <scope>NUCLEOTIDE SEQUENCE [LARGE SCALE GENOMIC DNA]</scope>
    <source>
        <strain evidence="2">ATCC 18683 / 1980 / Ss-1</strain>
    </source>
</reference>
<dbReference type="InParanoid" id="A7F5Z8"/>
<dbReference type="HOGENOM" id="CLU_3351373_0_0_1"/>
<dbReference type="EMBL" id="CH476643">
    <property type="protein sequence ID" value="EDN98169.1"/>
    <property type="molecule type" value="Genomic_DNA"/>
</dbReference>
<accession>A7F5Z8</accession>
<dbReference type="RefSeq" id="XP_001585934.1">
    <property type="nucleotide sequence ID" value="XM_001585884.1"/>
</dbReference>
<proteinExistence type="predicted"/>
<dbReference type="Proteomes" id="UP000001312">
    <property type="component" value="Unassembled WGS sequence"/>
</dbReference>
<dbReference type="GeneID" id="5482152"/>